<feature type="coiled-coil region" evidence="1">
    <location>
        <begin position="63"/>
        <end position="90"/>
    </location>
</feature>
<keyword evidence="4" id="KW-1185">Reference proteome</keyword>
<name>A0A9P8SID4_9HYPO</name>
<evidence type="ECO:0000256" key="1">
    <source>
        <dbReference type="SAM" id="Coils"/>
    </source>
</evidence>
<dbReference type="Proteomes" id="UP000824596">
    <property type="component" value="Unassembled WGS sequence"/>
</dbReference>
<feature type="region of interest" description="Disordered" evidence="2">
    <location>
        <begin position="32"/>
        <end position="51"/>
    </location>
</feature>
<evidence type="ECO:0000256" key="2">
    <source>
        <dbReference type="SAM" id="MobiDB-lite"/>
    </source>
</evidence>
<proteinExistence type="predicted"/>
<reference evidence="3" key="1">
    <citation type="submission" date="2021-09" db="EMBL/GenBank/DDBJ databases">
        <title>A high-quality genome of the endoparasitic fungus Hirsutella rhossiliensis with a comparison of Hirsutella genomes reveals transposable elements contributing to genome size variation.</title>
        <authorList>
            <person name="Lin R."/>
            <person name="Jiao Y."/>
            <person name="Sun X."/>
            <person name="Ling J."/>
            <person name="Xie B."/>
            <person name="Cheng X."/>
        </authorList>
    </citation>
    <scope>NUCLEOTIDE SEQUENCE</scope>
    <source>
        <strain evidence="3">HR02</strain>
    </source>
</reference>
<protein>
    <submittedName>
        <fullName evidence="3">Uncharacterized protein</fullName>
    </submittedName>
</protein>
<comment type="caution">
    <text evidence="3">The sequence shown here is derived from an EMBL/GenBank/DDBJ whole genome shotgun (WGS) entry which is preliminary data.</text>
</comment>
<gene>
    <name evidence="3" type="ORF">HRG_04511</name>
</gene>
<organism evidence="3 4">
    <name type="scientific">Hirsutella rhossiliensis</name>
    <dbReference type="NCBI Taxonomy" id="111463"/>
    <lineage>
        <taxon>Eukaryota</taxon>
        <taxon>Fungi</taxon>
        <taxon>Dikarya</taxon>
        <taxon>Ascomycota</taxon>
        <taxon>Pezizomycotina</taxon>
        <taxon>Sordariomycetes</taxon>
        <taxon>Hypocreomycetidae</taxon>
        <taxon>Hypocreales</taxon>
        <taxon>Ophiocordycipitaceae</taxon>
        <taxon>Hirsutella</taxon>
    </lineage>
</organism>
<dbReference type="EMBL" id="JAIZPD010000004">
    <property type="protein sequence ID" value="KAH0964083.1"/>
    <property type="molecule type" value="Genomic_DNA"/>
</dbReference>
<dbReference type="OrthoDB" id="4923818at2759"/>
<keyword evidence="1" id="KW-0175">Coiled coil</keyword>
<accession>A0A9P8SID4</accession>
<feature type="coiled-coil region" evidence="1">
    <location>
        <begin position="207"/>
        <end position="251"/>
    </location>
</feature>
<dbReference type="RefSeq" id="XP_044721596.1">
    <property type="nucleotide sequence ID" value="XM_044862982.1"/>
</dbReference>
<evidence type="ECO:0000313" key="4">
    <source>
        <dbReference type="Proteomes" id="UP000824596"/>
    </source>
</evidence>
<dbReference type="GeneID" id="68353640"/>
<feature type="region of interest" description="Disordered" evidence="2">
    <location>
        <begin position="161"/>
        <end position="185"/>
    </location>
</feature>
<evidence type="ECO:0000313" key="3">
    <source>
        <dbReference type="EMBL" id="KAH0964083.1"/>
    </source>
</evidence>
<dbReference type="AlphaFoldDB" id="A0A9P8SID4"/>
<sequence length="469" mass="53986">MLAKSHQDQLGVLEQIKQVFAILVGQCSTQTYEAQDDGPEYDDRRRPDSEQEQGMMCDLIKANTNLHSRMLQLQRENEHLKMQLEKERSLKREHETLTTSEGEIDRSHRWTSLRSGSVLEAERRDETLGPRTATPLERSEPTLWLEAKPGGTEDMLGVFDGRMSPECSTDSDPSEDALPGSQSPQLETVAAEAPSDLESSDETIDWKQKAEKEQQMTQDLRQQVKEAEKRLTQQQLTVEELRQDLEDVRAQEERLHRPQCQRESMMLLFQPMDLSRELGNLAASPEHMPASPVSGFGGFNGPRHEAGFEQAHGLLKEQCLAWRDIALFLAFILVQTWTAPARIVYKNRRSLRSLPLLKSIDWEKWQPAARPEKAFRTRGLLRAVRHVAILLSVHAYLSCRWERDIWIEANGQTRRHLIKQLHGDVQWWPVPGVDPGVAWDKGCEAWALVLVQTTDIWASWALERWPWWK</sequence>